<reference evidence="2 3" key="1">
    <citation type="journal article" date="2019" name="Nat. Ecol. Evol.">
        <title>Megaphylogeny resolves global patterns of mushroom evolution.</title>
        <authorList>
            <person name="Varga T."/>
            <person name="Krizsan K."/>
            <person name="Foldi C."/>
            <person name="Dima B."/>
            <person name="Sanchez-Garcia M."/>
            <person name="Sanchez-Ramirez S."/>
            <person name="Szollosi G.J."/>
            <person name="Szarkandi J.G."/>
            <person name="Papp V."/>
            <person name="Albert L."/>
            <person name="Andreopoulos W."/>
            <person name="Angelini C."/>
            <person name="Antonin V."/>
            <person name="Barry K.W."/>
            <person name="Bougher N.L."/>
            <person name="Buchanan P."/>
            <person name="Buyck B."/>
            <person name="Bense V."/>
            <person name="Catcheside P."/>
            <person name="Chovatia M."/>
            <person name="Cooper J."/>
            <person name="Damon W."/>
            <person name="Desjardin D."/>
            <person name="Finy P."/>
            <person name="Geml J."/>
            <person name="Haridas S."/>
            <person name="Hughes K."/>
            <person name="Justo A."/>
            <person name="Karasinski D."/>
            <person name="Kautmanova I."/>
            <person name="Kiss B."/>
            <person name="Kocsube S."/>
            <person name="Kotiranta H."/>
            <person name="LaButti K.M."/>
            <person name="Lechner B.E."/>
            <person name="Liimatainen K."/>
            <person name="Lipzen A."/>
            <person name="Lukacs Z."/>
            <person name="Mihaltcheva S."/>
            <person name="Morgado L.N."/>
            <person name="Niskanen T."/>
            <person name="Noordeloos M.E."/>
            <person name="Ohm R.A."/>
            <person name="Ortiz-Santana B."/>
            <person name="Ovrebo C."/>
            <person name="Racz N."/>
            <person name="Riley R."/>
            <person name="Savchenko A."/>
            <person name="Shiryaev A."/>
            <person name="Soop K."/>
            <person name="Spirin V."/>
            <person name="Szebenyi C."/>
            <person name="Tomsovsky M."/>
            <person name="Tulloss R.E."/>
            <person name="Uehling J."/>
            <person name="Grigoriev I.V."/>
            <person name="Vagvolgyi C."/>
            <person name="Papp T."/>
            <person name="Martin F.M."/>
            <person name="Miettinen O."/>
            <person name="Hibbett D.S."/>
            <person name="Nagy L.G."/>
        </authorList>
    </citation>
    <scope>NUCLEOTIDE SEQUENCE [LARGE SCALE GENOMIC DNA]</scope>
    <source>
        <strain evidence="2 3">CBS 962.96</strain>
    </source>
</reference>
<feature type="compositionally biased region" description="Polar residues" evidence="1">
    <location>
        <begin position="8"/>
        <end position="21"/>
    </location>
</feature>
<dbReference type="Gene3D" id="3.50.50.60">
    <property type="entry name" value="FAD/NAD(P)-binding domain"/>
    <property type="match status" value="1"/>
</dbReference>
<keyword evidence="3" id="KW-1185">Reference proteome</keyword>
<evidence type="ECO:0000313" key="2">
    <source>
        <dbReference type="EMBL" id="THU83134.1"/>
    </source>
</evidence>
<sequence>MTAAKKNSGPTRIYQTPAGSTHLTSCCNSRNGPFGSSARWCAVGDSVVATDPLASQGIVTSMKMGSFIGDIIAKELLVQSEKPLLLELETEVEAEAEGADVHAESAEVEK</sequence>
<dbReference type="InterPro" id="IPR036188">
    <property type="entry name" value="FAD/NAD-bd_sf"/>
</dbReference>
<dbReference type="OrthoDB" id="2647594at2759"/>
<evidence type="ECO:0000256" key="1">
    <source>
        <dbReference type="SAM" id="MobiDB-lite"/>
    </source>
</evidence>
<evidence type="ECO:0008006" key="4">
    <source>
        <dbReference type="Google" id="ProtNLM"/>
    </source>
</evidence>
<dbReference type="Gene3D" id="3.30.9.100">
    <property type="match status" value="1"/>
</dbReference>
<accession>A0A4S8L3N7</accession>
<feature type="region of interest" description="Disordered" evidence="1">
    <location>
        <begin position="1"/>
        <end position="21"/>
    </location>
</feature>
<proteinExistence type="predicted"/>
<dbReference type="Proteomes" id="UP000297245">
    <property type="component" value="Unassembled WGS sequence"/>
</dbReference>
<feature type="non-terminal residue" evidence="2">
    <location>
        <position position="110"/>
    </location>
</feature>
<protein>
    <recommendedName>
        <fullName evidence="4">FAD/NAD(P)-binding domain-containing protein</fullName>
    </recommendedName>
</protein>
<evidence type="ECO:0000313" key="3">
    <source>
        <dbReference type="Proteomes" id="UP000297245"/>
    </source>
</evidence>
<dbReference type="EMBL" id="ML179685">
    <property type="protein sequence ID" value="THU83134.1"/>
    <property type="molecule type" value="Genomic_DNA"/>
</dbReference>
<name>A0A4S8L3N7_DENBC</name>
<gene>
    <name evidence="2" type="ORF">K435DRAFT_844155</name>
</gene>
<dbReference type="AlphaFoldDB" id="A0A4S8L3N7"/>
<organism evidence="2 3">
    <name type="scientific">Dendrothele bispora (strain CBS 962.96)</name>
    <dbReference type="NCBI Taxonomy" id="1314807"/>
    <lineage>
        <taxon>Eukaryota</taxon>
        <taxon>Fungi</taxon>
        <taxon>Dikarya</taxon>
        <taxon>Basidiomycota</taxon>
        <taxon>Agaricomycotina</taxon>
        <taxon>Agaricomycetes</taxon>
        <taxon>Agaricomycetidae</taxon>
        <taxon>Agaricales</taxon>
        <taxon>Agaricales incertae sedis</taxon>
        <taxon>Dendrothele</taxon>
    </lineage>
</organism>